<dbReference type="GO" id="GO:0004175">
    <property type="term" value="F:endopeptidase activity"/>
    <property type="evidence" value="ECO:0007669"/>
    <property type="project" value="TreeGrafter"/>
</dbReference>
<keyword evidence="6" id="KW-0812">Transmembrane</keyword>
<keyword evidence="3 5" id="KW-0378">Hydrolase</keyword>
<dbReference type="GO" id="GO:0008236">
    <property type="term" value="F:serine-type peptidase activity"/>
    <property type="evidence" value="ECO:0007669"/>
    <property type="project" value="UniProtKB-KW"/>
</dbReference>
<dbReference type="KEGG" id="aup:AsAng_0043320"/>
<evidence type="ECO:0000256" key="1">
    <source>
        <dbReference type="ARBA" id="ARBA00009179"/>
    </source>
</evidence>
<dbReference type="PANTHER" id="PTHR32060:SF30">
    <property type="entry name" value="CARBOXY-TERMINAL PROCESSING PROTEASE CTPA"/>
    <property type="match status" value="1"/>
</dbReference>
<dbReference type="RefSeq" id="WP_264788854.1">
    <property type="nucleotide sequence ID" value="NZ_AP026867.1"/>
</dbReference>
<comment type="similarity">
    <text evidence="1 5">Belongs to the peptidase S41A family.</text>
</comment>
<keyword evidence="6" id="KW-0472">Membrane</keyword>
<dbReference type="Proteomes" id="UP001060919">
    <property type="component" value="Chromosome"/>
</dbReference>
<evidence type="ECO:0000259" key="7">
    <source>
        <dbReference type="PROSITE" id="PS50106"/>
    </source>
</evidence>
<protein>
    <submittedName>
        <fullName evidence="8">S41 family peptidase</fullName>
    </submittedName>
</protein>
<evidence type="ECO:0000313" key="8">
    <source>
        <dbReference type="EMBL" id="BDS13593.1"/>
    </source>
</evidence>
<dbReference type="SMART" id="SM00228">
    <property type="entry name" value="PDZ"/>
    <property type="match status" value="1"/>
</dbReference>
<evidence type="ECO:0000313" key="9">
    <source>
        <dbReference type="Proteomes" id="UP001060919"/>
    </source>
</evidence>
<dbReference type="InterPro" id="IPR005151">
    <property type="entry name" value="Tail-specific_protease"/>
</dbReference>
<evidence type="ECO:0000256" key="6">
    <source>
        <dbReference type="SAM" id="Phobius"/>
    </source>
</evidence>
<keyword evidence="9" id="KW-1185">Reference proteome</keyword>
<evidence type="ECO:0000256" key="4">
    <source>
        <dbReference type="ARBA" id="ARBA00022825"/>
    </source>
</evidence>
<dbReference type="Gene3D" id="2.30.42.10">
    <property type="match status" value="1"/>
</dbReference>
<dbReference type="InterPro" id="IPR004447">
    <property type="entry name" value="Peptidase_S41A"/>
</dbReference>
<dbReference type="GO" id="GO:0006508">
    <property type="term" value="P:proteolysis"/>
    <property type="evidence" value="ECO:0007669"/>
    <property type="project" value="UniProtKB-KW"/>
</dbReference>
<dbReference type="PANTHER" id="PTHR32060">
    <property type="entry name" value="TAIL-SPECIFIC PROTEASE"/>
    <property type="match status" value="1"/>
</dbReference>
<dbReference type="Pfam" id="PF03572">
    <property type="entry name" value="Peptidase_S41"/>
    <property type="match status" value="1"/>
</dbReference>
<organism evidence="8 9">
    <name type="scientific">Aureispira anguillae</name>
    <dbReference type="NCBI Taxonomy" id="2864201"/>
    <lineage>
        <taxon>Bacteria</taxon>
        <taxon>Pseudomonadati</taxon>
        <taxon>Bacteroidota</taxon>
        <taxon>Saprospiria</taxon>
        <taxon>Saprospirales</taxon>
        <taxon>Saprospiraceae</taxon>
        <taxon>Aureispira</taxon>
    </lineage>
</organism>
<evidence type="ECO:0000256" key="5">
    <source>
        <dbReference type="RuleBase" id="RU004404"/>
    </source>
</evidence>
<keyword evidence="4 5" id="KW-0720">Serine protease</keyword>
<reference evidence="8" key="1">
    <citation type="submission" date="2022-09" db="EMBL/GenBank/DDBJ databases">
        <title>Aureispira anguillicida sp. nov., isolated from Leptocephalus of Japanese eel Anguilla japonica.</title>
        <authorList>
            <person name="Yuasa K."/>
            <person name="Mekata T."/>
            <person name="Ikunari K."/>
        </authorList>
    </citation>
    <scope>NUCLEOTIDE SEQUENCE</scope>
    <source>
        <strain evidence="8">EL160426</strain>
    </source>
</reference>
<dbReference type="EMBL" id="AP026867">
    <property type="protein sequence ID" value="BDS13593.1"/>
    <property type="molecule type" value="Genomic_DNA"/>
</dbReference>
<dbReference type="InterPro" id="IPR029045">
    <property type="entry name" value="ClpP/crotonase-like_dom_sf"/>
</dbReference>
<gene>
    <name evidence="8" type="ORF">AsAng_0043320</name>
</gene>
<dbReference type="AlphaFoldDB" id="A0A915YIQ4"/>
<dbReference type="CDD" id="cd07560">
    <property type="entry name" value="Peptidase_S41_CPP"/>
    <property type="match status" value="1"/>
</dbReference>
<keyword evidence="6" id="KW-1133">Transmembrane helix</keyword>
<dbReference type="InterPro" id="IPR036034">
    <property type="entry name" value="PDZ_sf"/>
</dbReference>
<dbReference type="PROSITE" id="PS50106">
    <property type="entry name" value="PDZ"/>
    <property type="match status" value="1"/>
</dbReference>
<dbReference type="GO" id="GO:0030288">
    <property type="term" value="C:outer membrane-bounded periplasmic space"/>
    <property type="evidence" value="ECO:0007669"/>
    <property type="project" value="TreeGrafter"/>
</dbReference>
<dbReference type="CDD" id="cd06782">
    <property type="entry name" value="cpPDZ_CPP-like"/>
    <property type="match status" value="1"/>
</dbReference>
<accession>A0A915YIQ4</accession>
<dbReference type="NCBIfam" id="TIGR00225">
    <property type="entry name" value="prc"/>
    <property type="match status" value="1"/>
</dbReference>
<feature type="domain" description="PDZ" evidence="7">
    <location>
        <begin position="103"/>
        <end position="175"/>
    </location>
</feature>
<name>A0A915YIQ4_9BACT</name>
<dbReference type="Pfam" id="PF13180">
    <property type="entry name" value="PDZ_2"/>
    <property type="match status" value="1"/>
</dbReference>
<proteinExistence type="inferred from homology"/>
<dbReference type="InterPro" id="IPR001478">
    <property type="entry name" value="PDZ"/>
</dbReference>
<dbReference type="Gene3D" id="3.90.226.10">
    <property type="entry name" value="2-enoyl-CoA Hydratase, Chain A, domain 1"/>
    <property type="match status" value="1"/>
</dbReference>
<evidence type="ECO:0000256" key="3">
    <source>
        <dbReference type="ARBA" id="ARBA00022801"/>
    </source>
</evidence>
<dbReference type="SUPFAM" id="SSF52096">
    <property type="entry name" value="ClpP/crotonase"/>
    <property type="match status" value="1"/>
</dbReference>
<dbReference type="SUPFAM" id="SSF50156">
    <property type="entry name" value="PDZ domain-like"/>
    <property type="match status" value="1"/>
</dbReference>
<dbReference type="GO" id="GO:0007165">
    <property type="term" value="P:signal transduction"/>
    <property type="evidence" value="ECO:0007669"/>
    <property type="project" value="TreeGrafter"/>
</dbReference>
<feature type="transmembrane region" description="Helical" evidence="6">
    <location>
        <begin position="15"/>
        <end position="33"/>
    </location>
</feature>
<sequence>MEGHEPLSNKEKMNIFLPLILALALAGGTWLGFELAHNKNNSYVVVSEGGNYPAKSGKVEEILRFIDARYLENEASDKLEDAAINAVLEELDPHSTYISLDNIERVNESLNGNFEGIGIEFYILDDTIYVVGVIEDGPSDKAGLQKGDKIIMINDTMVAGKDIFNDDVVDQLKGSAGSSVSLKIKRAGEAALKTVSITRGQIPVSSVLAACMLNKNTGLIKINRFSGTTYLDFRNALEDLVNNQGLEHLILDLRHNPGGYLEAATRILDQLFTARKLLVYTEGRSYRRKEYNSTGKSNFDIGKVVVLIDENSASASEIIAGAIQDNDRGLVIGRRSFGKGLVQEQYKLTDGSALRLTVARYFTPSGRYIQKPYDGSDGLYGDDLRKRYESGELYHRDSIHVSDSSIYRTTNGRIVHGGGGIIPDIFIPLDTTRLNSYFQTASLLSRDYIYKYLDNKRLKIKAEYPSFKDFKAKFKLSDATFEQLINYTVSKKLDRNNQLLQKYEDALKLEVKAHLADQIYGEAGYYQTLFSADEMVLRAIQEIDRDGSISPNPAALVEKTTSTPE</sequence>
<keyword evidence="2 5" id="KW-0645">Protease</keyword>
<evidence type="ECO:0000256" key="2">
    <source>
        <dbReference type="ARBA" id="ARBA00022670"/>
    </source>
</evidence>
<dbReference type="Gene3D" id="3.30.750.44">
    <property type="match status" value="1"/>
</dbReference>
<dbReference type="SMART" id="SM00245">
    <property type="entry name" value="TSPc"/>
    <property type="match status" value="1"/>
</dbReference>